<dbReference type="EMBL" id="UYYG01000003">
    <property type="protein sequence ID" value="VDN50430.1"/>
    <property type="molecule type" value="Genomic_DNA"/>
</dbReference>
<dbReference type="PANTHER" id="PTHR13523:SF2">
    <property type="entry name" value="COILED-COIL-HELIX-COILED-COIL-HELIX DOMAIN CONTAINING 2, ISOFORM A-RELATED"/>
    <property type="match status" value="1"/>
</dbReference>
<dbReference type="GO" id="GO:0007005">
    <property type="term" value="P:mitochondrion organization"/>
    <property type="evidence" value="ECO:0007669"/>
    <property type="project" value="InterPro"/>
</dbReference>
<reference evidence="2 4" key="2">
    <citation type="submission" date="2018-11" db="EMBL/GenBank/DDBJ databases">
        <authorList>
            <consortium name="Pathogen Informatics"/>
        </authorList>
    </citation>
    <scope>NUCLEOTIDE SEQUENCE [LARGE SCALE GENOMIC DNA]</scope>
</reference>
<accession>A0A0N4UA82</accession>
<dbReference type="InterPro" id="IPR055304">
    <property type="entry name" value="CHCHD2/10-like"/>
</dbReference>
<reference evidence="5" key="1">
    <citation type="submission" date="2017-02" db="UniProtKB">
        <authorList>
            <consortium name="WormBaseParasite"/>
        </authorList>
    </citation>
    <scope>IDENTIFICATION</scope>
</reference>
<evidence type="ECO:0000256" key="1">
    <source>
        <dbReference type="SAM" id="MobiDB-lite"/>
    </source>
</evidence>
<gene>
    <name evidence="2" type="ORF">DME_LOCUS403</name>
</gene>
<dbReference type="GO" id="GO:0005634">
    <property type="term" value="C:nucleus"/>
    <property type="evidence" value="ECO:0007669"/>
    <property type="project" value="TreeGrafter"/>
</dbReference>
<evidence type="ECO:0000313" key="2">
    <source>
        <dbReference type="EMBL" id="VDN50430.1"/>
    </source>
</evidence>
<sequence length="146" mass="14867">MPRRRVASPKPSAPVRSAGRQPNATTQSPSAYAAASPQPTRTAIPATVPPATPTSNGPGLFGQMAATAGGVAIGSAVGHAVGNMLTGSGGCSNEAVTPPSAPASAPATQPCEFEWKQFIECTQNQADLSLCEAYNNLFKQCRSRLA</sequence>
<feature type="region of interest" description="Disordered" evidence="1">
    <location>
        <begin position="1"/>
        <end position="60"/>
    </location>
</feature>
<dbReference type="STRING" id="318479.A0A0N4UA82"/>
<evidence type="ECO:0000313" key="3">
    <source>
        <dbReference type="Proteomes" id="UP000038040"/>
    </source>
</evidence>
<dbReference type="OrthoDB" id="1106148at2759"/>
<dbReference type="PANTHER" id="PTHR13523">
    <property type="entry name" value="COILED-COIL-HELIX-COILED-COIL-HELIX DOMAIN CONTAINING 2/NUR77"/>
    <property type="match status" value="1"/>
</dbReference>
<dbReference type="AlphaFoldDB" id="A0A0N4UA82"/>
<dbReference type="WBParaSite" id="DME_0000403901-mRNA-1">
    <property type="protein sequence ID" value="DME_0000403901-mRNA-1"/>
    <property type="gene ID" value="DME_0000403901"/>
</dbReference>
<protein>
    <submittedName>
        <fullName evidence="5">CHCH domain-containing protein</fullName>
    </submittedName>
</protein>
<feature type="compositionally biased region" description="Low complexity" evidence="1">
    <location>
        <begin position="24"/>
        <end position="46"/>
    </location>
</feature>
<keyword evidence="4" id="KW-1185">Reference proteome</keyword>
<proteinExistence type="predicted"/>
<organism evidence="3 5">
    <name type="scientific">Dracunculus medinensis</name>
    <name type="common">Guinea worm</name>
    <dbReference type="NCBI Taxonomy" id="318479"/>
    <lineage>
        <taxon>Eukaryota</taxon>
        <taxon>Metazoa</taxon>
        <taxon>Ecdysozoa</taxon>
        <taxon>Nematoda</taxon>
        <taxon>Chromadorea</taxon>
        <taxon>Rhabditida</taxon>
        <taxon>Spirurina</taxon>
        <taxon>Dracunculoidea</taxon>
        <taxon>Dracunculidae</taxon>
        <taxon>Dracunculus</taxon>
    </lineage>
</organism>
<dbReference type="Proteomes" id="UP000274756">
    <property type="component" value="Unassembled WGS sequence"/>
</dbReference>
<evidence type="ECO:0000313" key="5">
    <source>
        <dbReference type="WBParaSite" id="DME_0000403901-mRNA-1"/>
    </source>
</evidence>
<dbReference type="Proteomes" id="UP000038040">
    <property type="component" value="Unplaced"/>
</dbReference>
<dbReference type="PROSITE" id="PS51808">
    <property type="entry name" value="CHCH"/>
    <property type="match status" value="1"/>
</dbReference>
<name>A0A0N4UA82_DRAME</name>
<evidence type="ECO:0000313" key="4">
    <source>
        <dbReference type="Proteomes" id="UP000274756"/>
    </source>
</evidence>
<dbReference type="GO" id="GO:0005739">
    <property type="term" value="C:mitochondrion"/>
    <property type="evidence" value="ECO:0007669"/>
    <property type="project" value="TreeGrafter"/>
</dbReference>